<gene>
    <name evidence="2" type="ORF">UFOPK2086_00330</name>
</gene>
<reference evidence="2" key="1">
    <citation type="submission" date="2020-05" db="EMBL/GenBank/DDBJ databases">
        <authorList>
            <person name="Chiriac C."/>
            <person name="Salcher M."/>
            <person name="Ghai R."/>
            <person name="Kavagutti S V."/>
        </authorList>
    </citation>
    <scope>NUCLEOTIDE SEQUENCE</scope>
</reference>
<evidence type="ECO:0000256" key="1">
    <source>
        <dbReference type="SAM" id="Phobius"/>
    </source>
</evidence>
<protein>
    <submittedName>
        <fullName evidence="2">Unannotated protein</fullName>
    </submittedName>
</protein>
<evidence type="ECO:0000313" key="2">
    <source>
        <dbReference type="EMBL" id="CAB4631113.1"/>
    </source>
</evidence>
<dbReference type="Gene3D" id="1.25.40.10">
    <property type="entry name" value="Tetratricopeptide repeat domain"/>
    <property type="match status" value="1"/>
</dbReference>
<organism evidence="2">
    <name type="scientific">freshwater metagenome</name>
    <dbReference type="NCBI Taxonomy" id="449393"/>
    <lineage>
        <taxon>unclassified sequences</taxon>
        <taxon>metagenomes</taxon>
        <taxon>ecological metagenomes</taxon>
    </lineage>
</organism>
<feature type="transmembrane region" description="Helical" evidence="1">
    <location>
        <begin position="69"/>
        <end position="89"/>
    </location>
</feature>
<dbReference type="InterPro" id="IPR011990">
    <property type="entry name" value="TPR-like_helical_dom_sf"/>
</dbReference>
<keyword evidence="1" id="KW-0472">Membrane</keyword>
<proteinExistence type="predicted"/>
<keyword evidence="1" id="KW-0812">Transmembrane</keyword>
<dbReference type="SUPFAM" id="SSF48452">
    <property type="entry name" value="TPR-like"/>
    <property type="match status" value="1"/>
</dbReference>
<sequence length="239" mass="26294">MSDELRDEQRFLLNSLRDLEREREAGDIDEADYETLRDGYVSRTAAITRELEGIAKRQPLRVTPLRKRIVAVLAVLLLAVGSGVSVAQFSGQRLPGESATGGIEQSTAVLLSTARQLNFVDPSKAIELYSQVMKLEPDNVEALTYRSWLLALTARNATGDVKQLALITAVTDLTKAQEIEPEYPDAHCFLGIVYFRFLEQASLAKKQLDVCVKMNPPASVTSFVNAIVKEVDAAVKRGG</sequence>
<keyword evidence="1" id="KW-1133">Transmembrane helix</keyword>
<accession>A0A6J6J3L7</accession>
<dbReference type="AlphaFoldDB" id="A0A6J6J3L7"/>
<name>A0A6J6J3L7_9ZZZZ</name>
<dbReference type="EMBL" id="CAEZVQ010000024">
    <property type="protein sequence ID" value="CAB4631113.1"/>
    <property type="molecule type" value="Genomic_DNA"/>
</dbReference>